<feature type="compositionally biased region" description="Low complexity" evidence="3">
    <location>
        <begin position="403"/>
        <end position="416"/>
    </location>
</feature>
<feature type="region of interest" description="Disordered" evidence="3">
    <location>
        <begin position="2119"/>
        <end position="2143"/>
    </location>
</feature>
<reference evidence="6" key="1">
    <citation type="submission" date="2016-06" db="EMBL/GenBank/DDBJ databases">
        <title>First high quality genome sequence of Plasmodium coatneyi using continuous long reads from single molecule, real-time sequencing.</title>
        <authorList>
            <person name="Chien J.-T."/>
            <person name="Pakala S.B."/>
            <person name="Geraldo J.A."/>
            <person name="Lapp S.A."/>
            <person name="Barnwell J.W."/>
            <person name="Kissinger J.C."/>
            <person name="Galinski M.R."/>
            <person name="Humphrey J.C."/>
        </authorList>
    </citation>
    <scope>NUCLEOTIDE SEQUENCE [LARGE SCALE GENOMIC DNA]</scope>
    <source>
        <strain evidence="6">Hackeri</strain>
    </source>
</reference>
<feature type="region of interest" description="Disordered" evidence="3">
    <location>
        <begin position="2258"/>
        <end position="2369"/>
    </location>
</feature>
<feature type="region of interest" description="Disordered" evidence="3">
    <location>
        <begin position="879"/>
        <end position="901"/>
    </location>
</feature>
<feature type="compositionally biased region" description="Basic residues" evidence="3">
    <location>
        <begin position="1"/>
        <end position="20"/>
    </location>
</feature>
<feature type="region of interest" description="Disordered" evidence="3">
    <location>
        <begin position="2158"/>
        <end position="2243"/>
    </location>
</feature>
<feature type="compositionally biased region" description="Polar residues" evidence="3">
    <location>
        <begin position="2158"/>
        <end position="2167"/>
    </location>
</feature>
<feature type="compositionally biased region" description="Basic and acidic residues" evidence="3">
    <location>
        <begin position="1330"/>
        <end position="1345"/>
    </location>
</feature>
<feature type="compositionally biased region" description="Basic residues" evidence="3">
    <location>
        <begin position="1397"/>
        <end position="1415"/>
    </location>
</feature>
<feature type="region of interest" description="Disordered" evidence="3">
    <location>
        <begin position="174"/>
        <end position="194"/>
    </location>
</feature>
<feature type="region of interest" description="Disordered" evidence="3">
    <location>
        <begin position="1"/>
        <end position="21"/>
    </location>
</feature>
<feature type="region of interest" description="Disordered" evidence="3">
    <location>
        <begin position="2004"/>
        <end position="2058"/>
    </location>
</feature>
<feature type="region of interest" description="Disordered" evidence="3">
    <location>
        <begin position="491"/>
        <end position="566"/>
    </location>
</feature>
<sequence length="2369" mass="267000">MPIKKGRGGASTKPKKKNKLKNIIDDDYSSELSLTAVGEPDYNEVFEVEKIVMARYKLNVKRKKNRKEESLDNFEFFIKWKNYDSDDNTWEPFENLSSTLKGQARKAALKLTEELEIPNGNGGTPLSNMDNSAGVSTGMVGSPHIHSNALNGMNSNVSMSVMSGIGVNNLRKKKKGMMEKNRTGLNDEEEEQEGRLRGPKLLSNEISSANFHSNNFFPRNMMNGHEEDDDFIKNDSLFKNMSGNINLSNPLNEHYEKNDATFSHRKKLGNIKSILCIGNRINSMGISNKNEKIASHTKNKIMERLDNNYYVRQKNKFNAILQNNKNLLDHFINSRSREMSNETGKSARSNDLNIFDHLESTYDQYKGSMHNYPSLSHGHSLSRNGNRSHGHLHGQLFSQMNSQMASQMSNQMTSQMHNHNLPPTRAYDDPNNLPTESYKKQNGISVSKNVANDDTYLFWKVRDKRKYEALNQGYSNNFAGANGRMGNGDVPLGFESNGLKKLNRSSNNGSSTHGSSNHAGSNNGSINHSSSNHSNMNHIATNHDASNNDATNNITNGSNNSNINGGVNGNLVDHTDTVDQTYEDEFLPKIRCNSTSSSERIYMTEEVFGEFGEKATFEIRKEKVDVDEQEPFISNKTKNGYPKIVVSSDGRNVGKDTFYMDDIYGIKNNQQYIIVKKELMDDESMSTKEKEKFVSSHLSSAKGLESEKANNSSRSSSNCLNNNSAIGAGAPHYTSTTTNSNTNYIKKKKMKKKIKIDHREKYLNHVTSSSVSGNNCLNKLNVGENNINNTNNTCFNNTCFNNNSNSNNNNNNTCIINHNSTNYITINNHNKKPFYKNKSPSKLSSGNIFKKKVSTFKKSLKKFSKNGISTHVHALNIHGLNGTHGMSEKKASYRDHERRSNSREIVYRKKYGTEDMHLYRDEIMNFNDHGEKKAKSFFMQENGDAHPSIEYMDVVDMSKGETVSTGGNVDGSSVRSASNSIGGLNISNACNYQGRSSNRAEEHTFEGCDPYLSSGLHNVNSLYEMYLNERSDRMASIPEESKGEANKCHYEEEEDKKEEQGYPKGKVNFLPEKENTMDSMTKNSVINFMQDDVSKESKNSERGNAIPRHIFNSVENYTSDEILNTNNTQYEENENECPDKGSYPREENFVEMNNYERSMDDKLKDCAGSQVSSNANSGSRKSQQKSHPHLYGLTEEKYALNQFTPEDIKYPDLVNNDQKGNDAISFAEYVNGLSVGKRAMMMTHRKSGKSDVKSKASIKEDGHNAVNYDDEEEILEYVKNVFNKSRSCTSGSPSVNGSIRDKKDNLSGYARNIAQKEQMENSLSFKKMRHTDSDAPNKGRGEEGKKKRKKRISTSVDAGDHMRLKLQESKGNVLFSRNEGVMNNRKGKYCSSDTSHRVKGAKKEGHYKKAHHRTDHRSVGPADSAFGSAIGNAMGSFSGMGCQDADMIINLKDVLSTENEKCDYYINFFENVLSALKEKRSCQADEGDLLNELKLKLASPRNVEIMMKSRNSSHKDLQHLFKDKQVTMCNHVRMNSTFPHEMGNFPKYPKKVLFEKVTQDNDNPKQVLLNNIFYSYNRGNFSSENCAPFKGTNDLRAEEMNHPNVHHFHVGKNPNPVRKTHGEKKGVTSHVSKKSEKKKKKKQVYDEDIAWNVNPSSKTGAQKMNHAKKPKLSPQNMPNQSSNRNSAEYVEPNVKYAKLDALNIPLVKMNYMERYLEYSESINKLALNNIDALIKNMNIINFYNGKNKNSINFIKGNFQVHLLESYTNIFLYFDIFSDFRNYNFIYKNCEFINILLDYVCDTKTESRNFSSDNSLNELAKNIMLFDEIFKLNNKLNEFFKDIFLSINVKPNLFIFPSPDYFERFYLHLGEKKEVAAEQASQEERTLEEERDNEEAHHDMHTEESHTQGNTNSSYPWEDSAANGLPQEDATEEVTEVVTEEVTEEVSHEVSNEVRNDTDMYPEGASTPLLEESNAQRGIHIRQMEEKELFSRLLRLSRGTDGSIIQWENKNDNEVEGDPHEDDKEHAPSGETYGSHIGRKARTDATVQNDDPLVEKEPNDISDVLLPHVVTTDNGSNLFADDTNTGEFNSPSSIQRMNNCMYFDSNSQLEYIPMSSIDQVDGSSVQQNNLSRDDTSKKVTEDPVNKDTLLESICDTQNGNHIRMNKSSGVRALRGSKGEKESSQSDAPNEQTDGDIISNKDEGDEEKDSIVVPTEVGENDPIGETVEKSGNKQLNKRNCSNSSTATAISATVSVKCSAKNVRKGNTDANPCRRNGTNKGDYKVRNNKNAGRRVFKGNAPPSLGNKSLWNDDSNSPQGSGSDNDKQDENGDINKDNANDSGNNEDLFKQDDNILDEDDSQSDIPLISLLKA</sequence>
<feature type="compositionally biased region" description="Basic and acidic residues" evidence="3">
    <location>
        <begin position="1893"/>
        <end position="1905"/>
    </location>
</feature>
<dbReference type="GeneID" id="30909470"/>
<feature type="region of interest" description="Disordered" evidence="3">
    <location>
        <begin position="1315"/>
        <end position="1361"/>
    </location>
</feature>
<feature type="compositionally biased region" description="Polar residues" evidence="3">
    <location>
        <begin position="1673"/>
        <end position="1686"/>
    </location>
</feature>
<dbReference type="EMBL" id="CP016247">
    <property type="protein sequence ID" value="ANQ08175.1"/>
    <property type="molecule type" value="Genomic_DNA"/>
</dbReference>
<dbReference type="OrthoDB" id="433924at2759"/>
<dbReference type="SMART" id="SM00298">
    <property type="entry name" value="CHROMO"/>
    <property type="match status" value="1"/>
</dbReference>
<feature type="region of interest" description="Disordered" evidence="3">
    <location>
        <begin position="688"/>
        <end position="718"/>
    </location>
</feature>
<evidence type="ECO:0000259" key="4">
    <source>
        <dbReference type="PROSITE" id="PS50013"/>
    </source>
</evidence>
<feature type="compositionally biased region" description="Polar residues" evidence="3">
    <location>
        <begin position="2119"/>
        <end position="2129"/>
    </location>
</feature>
<feature type="compositionally biased region" description="Basic residues" evidence="3">
    <location>
        <begin position="1631"/>
        <end position="1642"/>
    </location>
</feature>
<feature type="domain" description="Chromo" evidence="4">
    <location>
        <begin position="46"/>
        <end position="96"/>
    </location>
</feature>
<dbReference type="InterPro" id="IPR000953">
    <property type="entry name" value="Chromo/chromo_shadow_dom"/>
</dbReference>
<feature type="compositionally biased region" description="Basic and acidic residues" evidence="3">
    <location>
        <begin position="2130"/>
        <end position="2143"/>
    </location>
</feature>
<feature type="compositionally biased region" description="Basic and acidic residues" evidence="3">
    <location>
        <begin position="1944"/>
        <end position="1957"/>
    </location>
</feature>
<feature type="region of interest" description="Disordered" evidence="3">
    <location>
        <begin position="1607"/>
        <end position="1687"/>
    </location>
</feature>
<comment type="subcellular location">
    <subcellularLocation>
        <location evidence="1">Nucleus</location>
    </subcellularLocation>
</comment>
<feature type="region of interest" description="Disordered" evidence="3">
    <location>
        <begin position="1166"/>
        <end position="1188"/>
    </location>
</feature>
<dbReference type="Pfam" id="PF00385">
    <property type="entry name" value="Chromo"/>
    <property type="match status" value="1"/>
</dbReference>
<dbReference type="Proteomes" id="UP000092716">
    <property type="component" value="Chromosome 9"/>
</dbReference>
<dbReference type="PROSITE" id="PS00598">
    <property type="entry name" value="CHROMO_1"/>
    <property type="match status" value="1"/>
</dbReference>
<dbReference type="InterPro" id="IPR016197">
    <property type="entry name" value="Chromo-like_dom_sf"/>
</dbReference>
<dbReference type="InterPro" id="IPR023780">
    <property type="entry name" value="Chromo_domain"/>
</dbReference>
<organism evidence="5 6">
    <name type="scientific">Plasmodium coatneyi</name>
    <dbReference type="NCBI Taxonomy" id="208452"/>
    <lineage>
        <taxon>Eukaryota</taxon>
        <taxon>Sar</taxon>
        <taxon>Alveolata</taxon>
        <taxon>Apicomplexa</taxon>
        <taxon>Aconoidasida</taxon>
        <taxon>Haemosporida</taxon>
        <taxon>Plasmodiidae</taxon>
        <taxon>Plasmodium</taxon>
    </lineage>
</organism>
<dbReference type="SUPFAM" id="SSF54160">
    <property type="entry name" value="Chromo domain-like"/>
    <property type="match status" value="1"/>
</dbReference>
<dbReference type="KEGG" id="pcot:PCOAH_00027420"/>
<keyword evidence="6" id="KW-1185">Reference proteome</keyword>
<feature type="compositionally biased region" description="Polar residues" evidence="3">
    <location>
        <begin position="2302"/>
        <end position="2319"/>
    </location>
</feature>
<feature type="region of interest" description="Disordered" evidence="3">
    <location>
        <begin position="403"/>
        <end position="446"/>
    </location>
</feature>
<feature type="region of interest" description="Disordered" evidence="3">
    <location>
        <begin position="1876"/>
        <end position="1975"/>
    </location>
</feature>
<evidence type="ECO:0000313" key="6">
    <source>
        <dbReference type="Proteomes" id="UP000092716"/>
    </source>
</evidence>
<proteinExistence type="predicted"/>
<feature type="region of interest" description="Disordered" evidence="3">
    <location>
        <begin position="1386"/>
        <end position="1422"/>
    </location>
</feature>
<evidence type="ECO:0000313" key="5">
    <source>
        <dbReference type="EMBL" id="ANQ08175.1"/>
    </source>
</evidence>
<feature type="compositionally biased region" description="Basic and acidic residues" evidence="3">
    <location>
        <begin position="2320"/>
        <end position="2335"/>
    </location>
</feature>
<dbReference type="InterPro" id="IPR023779">
    <property type="entry name" value="Chromodomain_CS"/>
</dbReference>
<evidence type="ECO:0000256" key="1">
    <source>
        <dbReference type="ARBA" id="ARBA00004123"/>
    </source>
</evidence>
<feature type="compositionally biased region" description="Acidic residues" evidence="3">
    <location>
        <begin position="1928"/>
        <end position="1943"/>
    </location>
</feature>
<feature type="compositionally biased region" description="Polar residues" evidence="3">
    <location>
        <begin position="432"/>
        <end position="446"/>
    </location>
</feature>
<feature type="compositionally biased region" description="Low complexity" evidence="3">
    <location>
        <begin position="504"/>
        <end position="565"/>
    </location>
</feature>
<dbReference type="RefSeq" id="XP_019914870.1">
    <property type="nucleotide sequence ID" value="XM_020059547.1"/>
</dbReference>
<gene>
    <name evidence="5" type="ORF">PCOAH_00027420</name>
</gene>
<keyword evidence="2" id="KW-0539">Nucleus</keyword>
<dbReference type="Gene3D" id="2.40.50.40">
    <property type="match status" value="1"/>
</dbReference>
<name>A0A1B1DZV4_9APIC</name>
<feature type="compositionally biased region" description="Basic and acidic residues" evidence="3">
    <location>
        <begin position="2008"/>
        <end position="2027"/>
    </location>
</feature>
<dbReference type="GO" id="GO:0005634">
    <property type="term" value="C:nucleus"/>
    <property type="evidence" value="ECO:0007669"/>
    <property type="project" value="UniProtKB-SubCell"/>
</dbReference>
<feature type="compositionally biased region" description="Basic and acidic residues" evidence="3">
    <location>
        <begin position="886"/>
        <end position="901"/>
    </location>
</feature>
<evidence type="ECO:0000256" key="3">
    <source>
        <dbReference type="SAM" id="MobiDB-lite"/>
    </source>
</evidence>
<evidence type="ECO:0000256" key="2">
    <source>
        <dbReference type="ARBA" id="ARBA00023242"/>
    </source>
</evidence>
<dbReference type="VEuPathDB" id="PlasmoDB:PCOAH_00027420"/>
<accession>A0A1B1DZV4</accession>
<protein>
    <recommendedName>
        <fullName evidence="4">Chromo domain-containing protein</fullName>
    </recommendedName>
</protein>
<feature type="compositionally biased region" description="Polar residues" evidence="3">
    <location>
        <begin position="1653"/>
        <end position="1662"/>
    </location>
</feature>
<dbReference type="PROSITE" id="PS50013">
    <property type="entry name" value="CHROMO_2"/>
    <property type="match status" value="1"/>
</dbReference>
<feature type="compositionally biased region" description="Polar residues" evidence="3">
    <location>
        <begin position="1169"/>
        <end position="1181"/>
    </location>
</feature>